<organism evidence="1">
    <name type="scientific">Salmonella enterica</name>
    <name type="common">Salmonella choleraesuis</name>
    <dbReference type="NCBI Taxonomy" id="28901"/>
    <lineage>
        <taxon>Bacteria</taxon>
        <taxon>Pseudomonadati</taxon>
        <taxon>Pseudomonadota</taxon>
        <taxon>Gammaproteobacteria</taxon>
        <taxon>Enterobacterales</taxon>
        <taxon>Enterobacteriaceae</taxon>
        <taxon>Salmonella</taxon>
    </lineage>
</organism>
<comment type="caution">
    <text evidence="1">The sequence shown here is derived from an EMBL/GenBank/DDBJ whole genome shotgun (WGS) entry which is preliminary data.</text>
</comment>
<dbReference type="RefSeq" id="WP_069721021.1">
    <property type="nucleotide sequence ID" value="NZ_MJEL01000004.1"/>
</dbReference>
<dbReference type="EMBL" id="MJEL01000004">
    <property type="protein sequence ID" value="OEH99087.1"/>
    <property type="molecule type" value="Genomic_DNA"/>
</dbReference>
<proteinExistence type="predicted"/>
<name>A0A3F3ITQ1_SALER</name>
<gene>
    <name evidence="1" type="ORF">BH006_13985</name>
</gene>
<reference evidence="1" key="1">
    <citation type="submission" date="2016-09" db="EMBL/GenBank/DDBJ databases">
        <title>Whole Genome Sequencing of Salmonella enterica subsp. enterica serovar Nottingham.</title>
        <authorList>
            <person name="Zheng J."/>
            <person name="Wang H."/>
        </authorList>
    </citation>
    <scope>NUCLEOTIDE SEQUENCE [LARGE SCALE GENOMIC DNA]</scope>
    <source>
        <strain evidence="1">CFSAN055411</strain>
    </source>
</reference>
<dbReference type="Proteomes" id="UP000852880">
    <property type="component" value="Unassembled WGS sequence"/>
</dbReference>
<accession>A0A3F3ITQ1</accession>
<protein>
    <submittedName>
        <fullName evidence="1">Uncharacterized protein</fullName>
    </submittedName>
</protein>
<sequence length="74" mass="8031">MTDKNNPVAGAILANNVAWSSLVTVLINQGVVSLDAVSSDLLYMQQRYRDAGLEAVAEALDWYTDVLEGMRSAE</sequence>
<evidence type="ECO:0000313" key="1">
    <source>
        <dbReference type="EMBL" id="OEH99087.1"/>
    </source>
</evidence>
<dbReference type="AlphaFoldDB" id="A0A3F3ITQ1"/>